<organism evidence="3 4">
    <name type="scientific">Pleurodeles waltl</name>
    <name type="common">Iberian ribbed newt</name>
    <dbReference type="NCBI Taxonomy" id="8319"/>
    <lineage>
        <taxon>Eukaryota</taxon>
        <taxon>Metazoa</taxon>
        <taxon>Chordata</taxon>
        <taxon>Craniata</taxon>
        <taxon>Vertebrata</taxon>
        <taxon>Euteleostomi</taxon>
        <taxon>Amphibia</taxon>
        <taxon>Batrachia</taxon>
        <taxon>Caudata</taxon>
        <taxon>Salamandroidea</taxon>
        <taxon>Salamandridae</taxon>
        <taxon>Pleurodelinae</taxon>
        <taxon>Pleurodeles</taxon>
    </lineage>
</organism>
<dbReference type="InterPro" id="IPR028002">
    <property type="entry name" value="Myb_DNA-bind_5"/>
</dbReference>
<feature type="region of interest" description="Disordered" evidence="1">
    <location>
        <begin position="185"/>
        <end position="205"/>
    </location>
</feature>
<feature type="region of interest" description="Disordered" evidence="1">
    <location>
        <begin position="501"/>
        <end position="574"/>
    </location>
</feature>
<evidence type="ECO:0000313" key="4">
    <source>
        <dbReference type="Proteomes" id="UP001066276"/>
    </source>
</evidence>
<dbReference type="GO" id="GO:0005634">
    <property type="term" value="C:nucleus"/>
    <property type="evidence" value="ECO:0007669"/>
    <property type="project" value="TreeGrafter"/>
</dbReference>
<dbReference type="EMBL" id="JANPWB010000014">
    <property type="protein sequence ID" value="KAJ1098802.1"/>
    <property type="molecule type" value="Genomic_DNA"/>
</dbReference>
<evidence type="ECO:0000256" key="1">
    <source>
        <dbReference type="SAM" id="MobiDB-lite"/>
    </source>
</evidence>
<feature type="region of interest" description="Disordered" evidence="1">
    <location>
        <begin position="653"/>
        <end position="766"/>
    </location>
</feature>
<proteinExistence type="predicted"/>
<sequence length="766" mass="83319">MSAESLPNCRRINTRSASRHVAETPPAMDSDSSYSVSSPSSPSDSSSSISPTKKESNKPDVLSQKGNGSGDGSCPVPNGKPATENGSSAGQNGKSDVNNVETARKNDKSAAQGNDTTVQDGGSSLKDKESATKDGRSVTPASHENESVTQDNGSAAQDKKNPKQDQSATQSSRLAVQLVLSKPLPSVSPATSQGQDSSSFCGGPYRRRKANFSNEETETLVKNVVKHFSALYGVEAWRTESTRRNQRRSQLWNQIQRHVNDLGYTPRSIDDLKHKWRDIRLDVKRKVTTKRSSSSIFNTRLTPMEKLVASTIGQSHLDGENDGIYHEPGLPRQSIFYPLRASSVLGESSRADRTNSLIAPKPEPSKEIAVMTPAILTTTSQTPAILTTATHLTFIAVPGATVTKERAVDVSKQEVIDQKPTPATLTAVEADTGPSPSVGAHDGDSGRCDSHGSMVSSPAGSVGQVTTQVTTQRDWGNEGSSDKLISTIGSDQIEAFKFKMEEEDEEELPVKGGRQEMDIGSLPSEPMPPAWQDSQEEWEQQSGSPQRSDNAREDSLHSSASQEGTRTPATELPTREGCSCLLEDRRTMWRTNMQRLLELEEQWDQLYHQELAMWEEERLQQREQRVQDRLLQQQLLGVLTDIRDELKQIREQRAASQENHVADSPSQGGDLNQACSVEASSPESVPAAQTNGDSVPCSPKSTVPRGRTASTSSASWSPKSGTSRRRPVSTATAAWSLKSFTPRSSGRPRGRPRKYPIEEYDGGGHS</sequence>
<dbReference type="Proteomes" id="UP001066276">
    <property type="component" value="Chromosome 10"/>
</dbReference>
<feature type="domain" description="Myb/SANT-like DNA-binding" evidence="2">
    <location>
        <begin position="208"/>
        <end position="288"/>
    </location>
</feature>
<accession>A0AAV7M5E8</accession>
<keyword evidence="4" id="KW-1185">Reference proteome</keyword>
<feature type="compositionally biased region" description="Low complexity" evidence="1">
    <location>
        <begin position="704"/>
        <end position="721"/>
    </location>
</feature>
<evidence type="ECO:0000259" key="2">
    <source>
        <dbReference type="Pfam" id="PF13873"/>
    </source>
</evidence>
<feature type="compositionally biased region" description="Polar residues" evidence="1">
    <location>
        <begin position="557"/>
        <end position="568"/>
    </location>
</feature>
<comment type="caution">
    <text evidence="3">The sequence shown here is derived from an EMBL/GenBank/DDBJ whole genome shotgun (WGS) entry which is preliminary data.</text>
</comment>
<dbReference type="PANTHER" id="PTHR23098">
    <property type="entry name" value="AGAP001331-PA-RELATED"/>
    <property type="match status" value="1"/>
</dbReference>
<gene>
    <name evidence="3" type="ORF">NDU88_003909</name>
</gene>
<feature type="compositionally biased region" description="Polar residues" evidence="1">
    <location>
        <begin position="84"/>
        <end position="101"/>
    </location>
</feature>
<feature type="compositionally biased region" description="Polar residues" evidence="1">
    <location>
        <begin position="139"/>
        <end position="155"/>
    </location>
</feature>
<evidence type="ECO:0000313" key="3">
    <source>
        <dbReference type="EMBL" id="KAJ1098802.1"/>
    </source>
</evidence>
<feature type="compositionally biased region" description="Low complexity" evidence="1">
    <location>
        <begin position="29"/>
        <end position="51"/>
    </location>
</feature>
<feature type="compositionally biased region" description="Basic and acidic residues" evidence="1">
    <location>
        <begin position="125"/>
        <end position="136"/>
    </location>
</feature>
<dbReference type="AlphaFoldDB" id="A0AAV7M5E8"/>
<feature type="region of interest" description="Disordered" evidence="1">
    <location>
        <begin position="1"/>
        <end position="171"/>
    </location>
</feature>
<feature type="compositionally biased region" description="Polar residues" evidence="1">
    <location>
        <begin position="188"/>
        <end position="200"/>
    </location>
</feature>
<reference evidence="3" key="1">
    <citation type="journal article" date="2022" name="bioRxiv">
        <title>Sequencing and chromosome-scale assembly of the giantPleurodeles waltlgenome.</title>
        <authorList>
            <person name="Brown T."/>
            <person name="Elewa A."/>
            <person name="Iarovenko S."/>
            <person name="Subramanian E."/>
            <person name="Araus A.J."/>
            <person name="Petzold A."/>
            <person name="Susuki M."/>
            <person name="Suzuki K.-i.T."/>
            <person name="Hayashi T."/>
            <person name="Toyoda A."/>
            <person name="Oliveira C."/>
            <person name="Osipova E."/>
            <person name="Leigh N.D."/>
            <person name="Simon A."/>
            <person name="Yun M.H."/>
        </authorList>
    </citation>
    <scope>NUCLEOTIDE SEQUENCE</scope>
    <source>
        <strain evidence="3">20211129_DDA</strain>
        <tissue evidence="3">Liver</tissue>
    </source>
</reference>
<feature type="region of interest" description="Disordered" evidence="1">
    <location>
        <begin position="420"/>
        <end position="486"/>
    </location>
</feature>
<feature type="compositionally biased region" description="Polar residues" evidence="1">
    <location>
        <begin position="729"/>
        <end position="741"/>
    </location>
</feature>
<feature type="compositionally biased region" description="Low complexity" evidence="1">
    <location>
        <begin position="462"/>
        <end position="472"/>
    </location>
</feature>
<dbReference type="Pfam" id="PF13873">
    <property type="entry name" value="Myb_DNA-bind_5"/>
    <property type="match status" value="1"/>
</dbReference>
<feature type="compositionally biased region" description="Polar residues" evidence="1">
    <location>
        <begin position="654"/>
        <end position="693"/>
    </location>
</feature>
<protein>
    <recommendedName>
        <fullName evidence="2">Myb/SANT-like DNA-binding domain-containing protein</fullName>
    </recommendedName>
</protein>
<feature type="compositionally biased region" description="Basic and acidic residues" evidence="1">
    <location>
        <begin position="441"/>
        <end position="450"/>
    </location>
</feature>
<dbReference type="PANTHER" id="PTHR23098:SF17">
    <property type="entry name" value="MYB_SANT-LIKE DNA-BINDING DOMAIN-CONTAINING PROTEIN"/>
    <property type="match status" value="1"/>
</dbReference>
<feature type="compositionally biased region" description="Polar residues" evidence="1">
    <location>
        <begin position="109"/>
        <end position="122"/>
    </location>
</feature>
<name>A0AAV7M5E8_PLEWA</name>